<accession>A0A3Q9I7K3</accession>
<dbReference type="RefSeq" id="WP_126997314.1">
    <property type="nucleotide sequence ID" value="NZ_CP034346.1"/>
</dbReference>
<dbReference type="KEGG" id="plut:EI981_08850"/>
<dbReference type="Pfam" id="PF12867">
    <property type="entry name" value="DinB_2"/>
    <property type="match status" value="1"/>
</dbReference>
<evidence type="ECO:0000313" key="3">
    <source>
        <dbReference type="Proteomes" id="UP000270678"/>
    </source>
</evidence>
<dbReference type="SUPFAM" id="SSF109854">
    <property type="entry name" value="DinB/YfiT-like putative metalloenzymes"/>
    <property type="match status" value="1"/>
</dbReference>
<sequence length="171" mass="19473">MLSRPKSEEFLPHFQEYVNLVPGGNLLELLEGQISQIVDRLASVTEEQGTYRYAEGKWSLKEVIGHMADTERIMSYRLLRIARGDTTPLPGFEEQLFVSNAGFDRFTLGELLKDFQCVREDTLSLIRRLDETAWQRMGHYGGGEGSARSLGYIIAGHAIHHMNIINERYLA</sequence>
<gene>
    <name evidence="2" type="ORF">EI981_08850</name>
</gene>
<dbReference type="Gene3D" id="1.20.120.450">
    <property type="entry name" value="dinb family like domain"/>
    <property type="match status" value="1"/>
</dbReference>
<feature type="domain" description="DinB-like" evidence="1">
    <location>
        <begin position="31"/>
        <end position="165"/>
    </location>
</feature>
<dbReference type="EMBL" id="CP034346">
    <property type="protein sequence ID" value="AZS14547.1"/>
    <property type="molecule type" value="Genomic_DNA"/>
</dbReference>
<protein>
    <submittedName>
        <fullName evidence="2">DinB family protein</fullName>
    </submittedName>
</protein>
<dbReference type="InterPro" id="IPR034660">
    <property type="entry name" value="DinB/YfiT-like"/>
</dbReference>
<proteinExistence type="predicted"/>
<name>A0A3Q9I7K3_9BACL</name>
<reference evidence="3" key="1">
    <citation type="submission" date="2018-12" db="EMBL/GenBank/DDBJ databases">
        <title>Complete genome sequence of Paenibacillus sp. MBLB1234.</title>
        <authorList>
            <person name="Nam Y.-D."/>
            <person name="Kang J."/>
            <person name="Chung W.-H."/>
            <person name="Park Y.S."/>
        </authorList>
    </citation>
    <scope>NUCLEOTIDE SEQUENCE [LARGE SCALE GENOMIC DNA]</scope>
    <source>
        <strain evidence="3">MBLB1234</strain>
    </source>
</reference>
<evidence type="ECO:0000313" key="2">
    <source>
        <dbReference type="EMBL" id="AZS14547.1"/>
    </source>
</evidence>
<evidence type="ECO:0000259" key="1">
    <source>
        <dbReference type="Pfam" id="PF12867"/>
    </source>
</evidence>
<keyword evidence="3" id="KW-1185">Reference proteome</keyword>
<dbReference type="AlphaFoldDB" id="A0A3Q9I7K3"/>
<organism evidence="2 3">
    <name type="scientific">Paenibacillus lutimineralis</name>
    <dbReference type="NCBI Taxonomy" id="2707005"/>
    <lineage>
        <taxon>Bacteria</taxon>
        <taxon>Bacillati</taxon>
        <taxon>Bacillota</taxon>
        <taxon>Bacilli</taxon>
        <taxon>Bacillales</taxon>
        <taxon>Paenibacillaceae</taxon>
        <taxon>Paenibacillus</taxon>
    </lineage>
</organism>
<dbReference type="Proteomes" id="UP000270678">
    <property type="component" value="Chromosome"/>
</dbReference>
<dbReference type="OrthoDB" id="9793216at2"/>
<dbReference type="InterPro" id="IPR024775">
    <property type="entry name" value="DinB-like"/>
</dbReference>